<comment type="caution">
    <text evidence="4">The sequence shown here is derived from an EMBL/GenBank/DDBJ whole genome shotgun (WGS) entry which is preliminary data.</text>
</comment>
<name>A0AAD8Y3L1_9STRA</name>
<dbReference type="PANTHER" id="PTHR47032">
    <property type="entry name" value="UDP-D-XYLOSE:L-FUCOSE ALPHA-1,3-D-XYLOSYLTRANSFERASE-RELATED"/>
    <property type="match status" value="1"/>
</dbReference>
<dbReference type="GO" id="GO:0016757">
    <property type="term" value="F:glycosyltransferase activity"/>
    <property type="evidence" value="ECO:0007669"/>
    <property type="project" value="TreeGrafter"/>
</dbReference>
<evidence type="ECO:0000256" key="2">
    <source>
        <dbReference type="SAM" id="Phobius"/>
    </source>
</evidence>
<dbReference type="Pfam" id="PF03407">
    <property type="entry name" value="Nucleotid_trans"/>
    <property type="match status" value="1"/>
</dbReference>
<dbReference type="InterPro" id="IPR005069">
    <property type="entry name" value="Nucl-diP-sugar_transferase"/>
</dbReference>
<dbReference type="InterPro" id="IPR052636">
    <property type="entry name" value="UDP-D-xylose:L-fucose_XylT"/>
</dbReference>
<keyword evidence="5" id="KW-1185">Reference proteome</keyword>
<evidence type="ECO:0000313" key="4">
    <source>
        <dbReference type="EMBL" id="KAK1739014.1"/>
    </source>
</evidence>
<dbReference type="GO" id="GO:0005794">
    <property type="term" value="C:Golgi apparatus"/>
    <property type="evidence" value="ECO:0007669"/>
    <property type="project" value="TreeGrafter"/>
</dbReference>
<organism evidence="4 5">
    <name type="scientific">Skeletonema marinoi</name>
    <dbReference type="NCBI Taxonomy" id="267567"/>
    <lineage>
        <taxon>Eukaryota</taxon>
        <taxon>Sar</taxon>
        <taxon>Stramenopiles</taxon>
        <taxon>Ochrophyta</taxon>
        <taxon>Bacillariophyta</taxon>
        <taxon>Coscinodiscophyceae</taxon>
        <taxon>Thalassiosirophycidae</taxon>
        <taxon>Thalassiosirales</taxon>
        <taxon>Skeletonemataceae</taxon>
        <taxon>Skeletonema</taxon>
        <taxon>Skeletonema marinoi-dohrnii complex</taxon>
    </lineage>
</organism>
<evidence type="ECO:0000256" key="1">
    <source>
        <dbReference type="SAM" id="MobiDB-lite"/>
    </source>
</evidence>
<reference evidence="4" key="1">
    <citation type="submission" date="2023-06" db="EMBL/GenBank/DDBJ databases">
        <title>Survivors Of The Sea: Transcriptome response of Skeletonema marinoi to long-term dormancy.</title>
        <authorList>
            <person name="Pinder M.I.M."/>
            <person name="Kourtchenko O."/>
            <person name="Robertson E.K."/>
            <person name="Larsson T."/>
            <person name="Maumus F."/>
            <person name="Osuna-Cruz C.M."/>
            <person name="Vancaester E."/>
            <person name="Stenow R."/>
            <person name="Vandepoele K."/>
            <person name="Ploug H."/>
            <person name="Bruchert V."/>
            <person name="Godhe A."/>
            <person name="Topel M."/>
        </authorList>
    </citation>
    <scope>NUCLEOTIDE SEQUENCE</scope>
    <source>
        <strain evidence="4">R05AC</strain>
    </source>
</reference>
<keyword evidence="2" id="KW-0812">Transmembrane</keyword>
<proteinExistence type="predicted"/>
<protein>
    <submittedName>
        <fullName evidence="4">Nucleotide-diphospho-sugar transferase</fullName>
    </submittedName>
</protein>
<feature type="domain" description="Nucleotide-diphospho-sugar transferase" evidence="3">
    <location>
        <begin position="417"/>
        <end position="521"/>
    </location>
</feature>
<feature type="transmembrane region" description="Helical" evidence="2">
    <location>
        <begin position="12"/>
        <end position="30"/>
    </location>
</feature>
<keyword evidence="2" id="KW-0472">Membrane</keyword>
<dbReference type="Proteomes" id="UP001224775">
    <property type="component" value="Unassembled WGS sequence"/>
</dbReference>
<dbReference type="AlphaFoldDB" id="A0AAD8Y3L1"/>
<evidence type="ECO:0000259" key="3">
    <source>
        <dbReference type="Pfam" id="PF03407"/>
    </source>
</evidence>
<gene>
    <name evidence="4" type="ORF">QTG54_010330</name>
</gene>
<evidence type="ECO:0000313" key="5">
    <source>
        <dbReference type="Proteomes" id="UP001224775"/>
    </source>
</evidence>
<feature type="region of interest" description="Disordered" evidence="1">
    <location>
        <begin position="72"/>
        <end position="100"/>
    </location>
</feature>
<dbReference type="EMBL" id="JATAAI010000019">
    <property type="protein sequence ID" value="KAK1739014.1"/>
    <property type="molecule type" value="Genomic_DNA"/>
</dbReference>
<keyword evidence="2" id="KW-1133">Transmembrane helix</keyword>
<keyword evidence="4" id="KW-0808">Transferase</keyword>
<accession>A0AAD8Y3L1</accession>
<dbReference type="PANTHER" id="PTHR47032:SF1">
    <property type="entry name" value="UDP-D-XYLOSE:L-FUCOSE ALPHA-1,3-D-XYLOSYLTRANSFERASE-RELATED"/>
    <property type="match status" value="1"/>
</dbReference>
<sequence length="586" mass="66713">MQQQRQRRPIGWTVAFISFLAVISFYVGYLSSSSTPPGNNVDFESDSNGSPLEKLKDCLDYQQRIMKINDEVNSQMADSTTKIRKSDRNRKQNQNTNKDPSFIQAIARISKHELMSAFDNFGVATLESPLTDEALLFYNDADAIPDKLLRSSPSGDEYITRIDNVTEAIQNCGSLNVQFTHTPIGFRPQCHVWIPAHNLPAFHVDRWMRLSDAKTNANKFDHNTPLRHVGSITTPTGVDRFDLPAFEPLISAHWKALLQFFEHADAVMKDITKLLEGNGIKPPTTKQINETYANEAITVMTVNHGQSDLLVNFFCAAKTRGLDLRRVLVFVTDEESKQLVEGFSKDLGVMVYYDERNFATMPKGGDNVKYGDRTFTSMMFAKILCVLYVNMSGYDTLYQDVDVHDGSSQPRYAPYSSNSGFFYTRSNKKVQYLLTSLLYHGDLIRKTRTHQQVLNQLLLEHSSLFGLKVKTLDRHDYNQFPGGYHFNYDHSTMHQIISGELKPYIFHMFFTDGKETKVKFLKQFGEWYVHEECTEKLIGNANNLPASSQCCSATPLISCYYKDKPSAVPCNDSPSHDKNGEPFWKQ</sequence>